<reference evidence="1 2" key="1">
    <citation type="submission" date="2017-09" db="EMBL/GenBank/DDBJ databases">
        <title>Mesorhizobum sanjuanii sp. nov. isolated from nodules of Lotus tenuis in saline-alkaline lowlands of Flooding Pampa.</title>
        <authorList>
            <person name="Sannazzaro A.I."/>
            <person name="Torres Tejerizo G.A."/>
            <person name="Fontana F."/>
            <person name="Cumpa Velazquez L.M."/>
            <person name="Hansen L."/>
            <person name="Pistorio M."/>
            <person name="Estrella M.J."/>
        </authorList>
    </citation>
    <scope>NUCLEOTIDE SEQUENCE [LARGE SCALE GENOMIC DNA]</scope>
    <source>
        <strain evidence="1 2">BSA136</strain>
    </source>
</reference>
<proteinExistence type="predicted"/>
<dbReference type="AlphaFoldDB" id="A0A2A6F933"/>
<protein>
    <submittedName>
        <fullName evidence="1">DUF2158 domain-containing protein</fullName>
    </submittedName>
</protein>
<name>A0A2A6F933_9HYPH</name>
<dbReference type="Pfam" id="PF09926">
    <property type="entry name" value="DUF2158"/>
    <property type="match status" value="1"/>
</dbReference>
<comment type="caution">
    <text evidence="1">The sequence shown here is derived from an EMBL/GenBank/DDBJ whole genome shotgun (WGS) entry which is preliminary data.</text>
</comment>
<organism evidence="1 2">
    <name type="scientific">Mesorhizobium sanjuanii</name>
    <dbReference type="NCBI Taxonomy" id="2037900"/>
    <lineage>
        <taxon>Bacteria</taxon>
        <taxon>Pseudomonadati</taxon>
        <taxon>Pseudomonadota</taxon>
        <taxon>Alphaproteobacteria</taxon>
        <taxon>Hyphomicrobiales</taxon>
        <taxon>Phyllobacteriaceae</taxon>
        <taxon>Mesorhizobium</taxon>
    </lineage>
</organism>
<dbReference type="Proteomes" id="UP000219182">
    <property type="component" value="Unassembled WGS sequence"/>
</dbReference>
<accession>A0A2A6F933</accession>
<dbReference type="EMBL" id="NWQG01000198">
    <property type="protein sequence ID" value="PDQ18253.1"/>
    <property type="molecule type" value="Genomic_DNA"/>
</dbReference>
<gene>
    <name evidence="1" type="ORF">CN311_25845</name>
</gene>
<evidence type="ECO:0000313" key="1">
    <source>
        <dbReference type="EMBL" id="PDQ18253.1"/>
    </source>
</evidence>
<dbReference type="RefSeq" id="WP_097576491.1">
    <property type="nucleotide sequence ID" value="NZ_NWQG01000198.1"/>
</dbReference>
<evidence type="ECO:0000313" key="2">
    <source>
        <dbReference type="Proteomes" id="UP000219182"/>
    </source>
</evidence>
<keyword evidence="2" id="KW-1185">Reference proteome</keyword>
<dbReference type="InterPro" id="IPR019226">
    <property type="entry name" value="DUF2158"/>
</dbReference>
<sequence length="62" mass="6901">MADSFKTGDVVKLKSGGPNMTINDHAASGMYLCNWFNREGDIWTPQHAAFKPDQLMAVDRSQ</sequence>